<evidence type="ECO:0000313" key="2">
    <source>
        <dbReference type="Proteomes" id="UP000501237"/>
    </source>
</evidence>
<reference evidence="1 2" key="1">
    <citation type="journal article" date="2020" name="Microbiol. Resour. Announc.">
        <title>Complete genome sequence of Pseudomonas otitidis strain MrB4, isolated from Lake Biwa in Japan.</title>
        <authorList>
            <person name="Miyazaki K."/>
            <person name="Hase E."/>
            <person name="Maruya T."/>
        </authorList>
    </citation>
    <scope>NUCLEOTIDE SEQUENCE [LARGE SCALE GENOMIC DNA]</scope>
    <source>
        <strain evidence="1 2">MrB4</strain>
    </source>
</reference>
<organism evidence="1 2">
    <name type="scientific">Metapseudomonas otitidis</name>
    <dbReference type="NCBI Taxonomy" id="319939"/>
    <lineage>
        <taxon>Bacteria</taxon>
        <taxon>Pseudomonadati</taxon>
        <taxon>Pseudomonadota</taxon>
        <taxon>Gammaproteobacteria</taxon>
        <taxon>Pseudomonadales</taxon>
        <taxon>Pseudomonadaceae</taxon>
        <taxon>Metapseudomonas</taxon>
    </lineage>
</organism>
<name>A0A679GGY6_9GAMM</name>
<dbReference type="InterPro" id="IPR021898">
    <property type="entry name" value="DUF3509"/>
</dbReference>
<dbReference type="KEGG" id="poj:PtoMrB4_44680"/>
<evidence type="ECO:0000313" key="1">
    <source>
        <dbReference type="EMBL" id="BCA30491.1"/>
    </source>
</evidence>
<evidence type="ECO:0008006" key="3">
    <source>
        <dbReference type="Google" id="ProtNLM"/>
    </source>
</evidence>
<dbReference type="Proteomes" id="UP000501237">
    <property type="component" value="Chromosome"/>
</dbReference>
<sequence>MQIAIKEFFDAFPGYEVSIRPRPDGMLLLTLGKDGEEPLRKAIPSDAVFCTERVRGVIREMQREMKLASGEVTWKGEGDTWLDRELPTFSGGPIHMTAAKTLVERRRLELLNARRAVAS</sequence>
<proteinExistence type="predicted"/>
<dbReference type="GeneID" id="57399686"/>
<protein>
    <recommendedName>
        <fullName evidence="3">DUF3509 domain-containing protein</fullName>
    </recommendedName>
</protein>
<dbReference type="EMBL" id="AP022642">
    <property type="protein sequence ID" value="BCA30491.1"/>
    <property type="molecule type" value="Genomic_DNA"/>
</dbReference>
<dbReference type="Pfam" id="PF12021">
    <property type="entry name" value="DUF3509"/>
    <property type="match status" value="1"/>
</dbReference>
<accession>A0A679GGY6</accession>
<dbReference type="AlphaFoldDB" id="A0A679GGY6"/>
<dbReference type="RefSeq" id="WP_172434519.1">
    <property type="nucleotide sequence ID" value="NZ_AP022642.1"/>
</dbReference>
<gene>
    <name evidence="1" type="ORF">PtoMrB4_44680</name>
</gene>